<evidence type="ECO:0000256" key="1">
    <source>
        <dbReference type="SAM" id="Phobius"/>
    </source>
</evidence>
<reference evidence="3" key="1">
    <citation type="journal article" date="2019" name="Int. J. Syst. Evol. Microbiol.">
        <title>The Global Catalogue of Microorganisms (GCM) 10K type strain sequencing project: providing services to taxonomists for standard genome sequencing and annotation.</title>
        <authorList>
            <consortium name="The Broad Institute Genomics Platform"/>
            <consortium name="The Broad Institute Genome Sequencing Center for Infectious Disease"/>
            <person name="Wu L."/>
            <person name="Ma J."/>
        </authorList>
    </citation>
    <scope>NUCLEOTIDE SEQUENCE [LARGE SCALE GENOMIC DNA]</scope>
    <source>
        <strain evidence="3">CCUG 62981</strain>
    </source>
</reference>
<proteinExistence type="predicted"/>
<feature type="transmembrane region" description="Helical" evidence="1">
    <location>
        <begin position="12"/>
        <end position="33"/>
    </location>
</feature>
<keyword evidence="1" id="KW-1133">Transmembrane helix</keyword>
<comment type="caution">
    <text evidence="2">The sequence shown here is derived from an EMBL/GenBank/DDBJ whole genome shotgun (WGS) entry which is preliminary data.</text>
</comment>
<evidence type="ECO:0000313" key="3">
    <source>
        <dbReference type="Proteomes" id="UP001596024"/>
    </source>
</evidence>
<keyword evidence="1" id="KW-0472">Membrane</keyword>
<dbReference type="RefSeq" id="WP_371392249.1">
    <property type="nucleotide sequence ID" value="NZ_CP163421.1"/>
</dbReference>
<keyword evidence="1" id="KW-0812">Transmembrane</keyword>
<dbReference type="Proteomes" id="UP001596024">
    <property type="component" value="Unassembled WGS sequence"/>
</dbReference>
<protein>
    <submittedName>
        <fullName evidence="2">Uncharacterized protein</fullName>
    </submittedName>
</protein>
<gene>
    <name evidence="2" type="ORF">ACFPB0_06795</name>
</gene>
<keyword evidence="3" id="KW-1185">Reference proteome</keyword>
<evidence type="ECO:0000313" key="2">
    <source>
        <dbReference type="EMBL" id="MFC4724996.1"/>
    </source>
</evidence>
<dbReference type="EMBL" id="JBHSGQ010000003">
    <property type="protein sequence ID" value="MFC4724996.1"/>
    <property type="molecule type" value="Genomic_DNA"/>
</dbReference>
<name>A0ABV9N9K1_9PROT</name>
<accession>A0ABV9N9K1</accession>
<feature type="transmembrane region" description="Helical" evidence="1">
    <location>
        <begin position="39"/>
        <end position="60"/>
    </location>
</feature>
<sequence>MSDQNNSALKYVMITAFVAIIVIILFWAIFNILSFLVEHGLTILIASTFIIVVVIALNAARTK</sequence>
<organism evidence="2 3">
    <name type="scientific">Glycocaulis abyssi</name>
    <dbReference type="NCBI Taxonomy" id="1433403"/>
    <lineage>
        <taxon>Bacteria</taxon>
        <taxon>Pseudomonadati</taxon>
        <taxon>Pseudomonadota</taxon>
        <taxon>Alphaproteobacteria</taxon>
        <taxon>Maricaulales</taxon>
        <taxon>Maricaulaceae</taxon>
        <taxon>Glycocaulis</taxon>
    </lineage>
</organism>